<evidence type="ECO:0000256" key="4">
    <source>
        <dbReference type="PROSITE-ProRule" id="PRU00335"/>
    </source>
</evidence>
<dbReference type="PANTHER" id="PTHR30055:SF234">
    <property type="entry name" value="HTH-TYPE TRANSCRIPTIONAL REGULATOR BETI"/>
    <property type="match status" value="1"/>
</dbReference>
<dbReference type="EMBL" id="BAABJP010000031">
    <property type="protein sequence ID" value="GAA5165384.1"/>
    <property type="molecule type" value="Genomic_DNA"/>
</dbReference>
<dbReference type="SUPFAM" id="SSF46689">
    <property type="entry name" value="Homeodomain-like"/>
    <property type="match status" value="1"/>
</dbReference>
<keyword evidence="1" id="KW-0805">Transcription regulation</keyword>
<name>A0ABP9QQK0_9PSEU</name>
<dbReference type="InterPro" id="IPR050109">
    <property type="entry name" value="HTH-type_TetR-like_transc_reg"/>
</dbReference>
<reference evidence="7" key="1">
    <citation type="journal article" date="2019" name="Int. J. Syst. Evol. Microbiol.">
        <title>The Global Catalogue of Microorganisms (GCM) 10K type strain sequencing project: providing services to taxonomists for standard genome sequencing and annotation.</title>
        <authorList>
            <consortium name="The Broad Institute Genomics Platform"/>
            <consortium name="The Broad Institute Genome Sequencing Center for Infectious Disease"/>
            <person name="Wu L."/>
            <person name="Ma J."/>
        </authorList>
    </citation>
    <scope>NUCLEOTIDE SEQUENCE [LARGE SCALE GENOMIC DNA]</scope>
    <source>
        <strain evidence="7">JCM 18303</strain>
    </source>
</reference>
<feature type="domain" description="HTH tetR-type" evidence="5">
    <location>
        <begin position="12"/>
        <end position="72"/>
    </location>
</feature>
<keyword evidence="7" id="KW-1185">Reference proteome</keyword>
<feature type="DNA-binding region" description="H-T-H motif" evidence="4">
    <location>
        <begin position="35"/>
        <end position="54"/>
    </location>
</feature>
<accession>A0ABP9QQK0</accession>
<organism evidence="6 7">
    <name type="scientific">Pseudonocardia eucalypti</name>
    <dbReference type="NCBI Taxonomy" id="648755"/>
    <lineage>
        <taxon>Bacteria</taxon>
        <taxon>Bacillati</taxon>
        <taxon>Actinomycetota</taxon>
        <taxon>Actinomycetes</taxon>
        <taxon>Pseudonocardiales</taxon>
        <taxon>Pseudonocardiaceae</taxon>
        <taxon>Pseudonocardia</taxon>
    </lineage>
</organism>
<evidence type="ECO:0000256" key="1">
    <source>
        <dbReference type="ARBA" id="ARBA00023015"/>
    </source>
</evidence>
<dbReference type="PRINTS" id="PR00455">
    <property type="entry name" value="HTHTETR"/>
</dbReference>
<dbReference type="Pfam" id="PF00440">
    <property type="entry name" value="TetR_N"/>
    <property type="match status" value="1"/>
</dbReference>
<dbReference type="InterPro" id="IPR001647">
    <property type="entry name" value="HTH_TetR"/>
</dbReference>
<gene>
    <name evidence="6" type="ORF">GCM10023321_55310</name>
</gene>
<evidence type="ECO:0000259" key="5">
    <source>
        <dbReference type="PROSITE" id="PS50977"/>
    </source>
</evidence>
<dbReference type="Pfam" id="PF21351">
    <property type="entry name" value="TetR_C_41"/>
    <property type="match status" value="1"/>
</dbReference>
<evidence type="ECO:0000313" key="6">
    <source>
        <dbReference type="EMBL" id="GAA5165384.1"/>
    </source>
</evidence>
<dbReference type="InterPro" id="IPR036271">
    <property type="entry name" value="Tet_transcr_reg_TetR-rel_C_sf"/>
</dbReference>
<keyword evidence="3" id="KW-0804">Transcription</keyword>
<proteinExistence type="predicted"/>
<dbReference type="PROSITE" id="PS50977">
    <property type="entry name" value="HTH_TETR_2"/>
    <property type="match status" value="1"/>
</dbReference>
<dbReference type="Proteomes" id="UP001428817">
    <property type="component" value="Unassembled WGS sequence"/>
</dbReference>
<evidence type="ECO:0000256" key="2">
    <source>
        <dbReference type="ARBA" id="ARBA00023125"/>
    </source>
</evidence>
<dbReference type="SUPFAM" id="SSF48498">
    <property type="entry name" value="Tetracyclin repressor-like, C-terminal domain"/>
    <property type="match status" value="1"/>
</dbReference>
<dbReference type="Gene3D" id="1.10.357.10">
    <property type="entry name" value="Tetracycline Repressor, domain 2"/>
    <property type="match status" value="1"/>
</dbReference>
<dbReference type="InterPro" id="IPR049484">
    <property type="entry name" value="Rv0078-like_C"/>
</dbReference>
<sequence length="205" mass="22618">MERRSRREEYSETTRAALVASALELFAEHGYADTALEAIASAARVTKGALYHHFPGGKKALFAAAFDQIERDVHERLVARVVAASGNGPWDACREALRAFLDMCLEPAYRRVVWQDGPHVMGFGDWWRCEEQYSLGLIASMMEKLMDAGVIERLPIDPLARTISGALAGAATAMGVAPDPARVREEFELVISRMMQGLRKDNPPG</sequence>
<protein>
    <submittedName>
        <fullName evidence="6">TetR/AcrR family transcriptional regulator</fullName>
    </submittedName>
</protein>
<evidence type="ECO:0000256" key="3">
    <source>
        <dbReference type="ARBA" id="ARBA00023163"/>
    </source>
</evidence>
<keyword evidence="2 4" id="KW-0238">DNA-binding</keyword>
<dbReference type="PANTHER" id="PTHR30055">
    <property type="entry name" value="HTH-TYPE TRANSCRIPTIONAL REGULATOR RUTR"/>
    <property type="match status" value="1"/>
</dbReference>
<comment type="caution">
    <text evidence="6">The sequence shown here is derived from an EMBL/GenBank/DDBJ whole genome shotgun (WGS) entry which is preliminary data.</text>
</comment>
<dbReference type="InterPro" id="IPR009057">
    <property type="entry name" value="Homeodomain-like_sf"/>
</dbReference>
<evidence type="ECO:0000313" key="7">
    <source>
        <dbReference type="Proteomes" id="UP001428817"/>
    </source>
</evidence>